<keyword evidence="3" id="KW-1185">Reference proteome</keyword>
<dbReference type="Proteomes" id="UP000714275">
    <property type="component" value="Unassembled WGS sequence"/>
</dbReference>
<evidence type="ECO:0000256" key="1">
    <source>
        <dbReference type="SAM" id="SignalP"/>
    </source>
</evidence>
<dbReference type="Gene3D" id="1.10.472.10">
    <property type="entry name" value="Cyclin-like"/>
    <property type="match status" value="1"/>
</dbReference>
<evidence type="ECO:0000313" key="2">
    <source>
        <dbReference type="EMBL" id="KAG1775032.1"/>
    </source>
</evidence>
<accession>A0A9P6ZRP1</accession>
<evidence type="ECO:0000313" key="3">
    <source>
        <dbReference type="Proteomes" id="UP000714275"/>
    </source>
</evidence>
<name>A0A9P6ZRP1_9AGAM</name>
<feature type="chain" id="PRO_5040137709" description="Cyclin N-terminal domain-containing protein" evidence="1">
    <location>
        <begin position="20"/>
        <end position="74"/>
    </location>
</feature>
<dbReference type="SUPFAM" id="SSF47954">
    <property type="entry name" value="Cyclin-like"/>
    <property type="match status" value="1"/>
</dbReference>
<gene>
    <name evidence="2" type="ORF">EV702DRAFT_973663</name>
</gene>
<dbReference type="AlphaFoldDB" id="A0A9P6ZRP1"/>
<sequence length="74" mass="8500">STSHCLFVSAFMLASKVICDDTYSNKTWSIVVQGMFQLCEINQMEHEMCQYLERGHSREPYPTYILLSSSNTTP</sequence>
<feature type="non-terminal residue" evidence="2">
    <location>
        <position position="1"/>
    </location>
</feature>
<proteinExistence type="predicted"/>
<evidence type="ECO:0008006" key="4">
    <source>
        <dbReference type="Google" id="ProtNLM"/>
    </source>
</evidence>
<organism evidence="2 3">
    <name type="scientific">Suillus placidus</name>
    <dbReference type="NCBI Taxonomy" id="48579"/>
    <lineage>
        <taxon>Eukaryota</taxon>
        <taxon>Fungi</taxon>
        <taxon>Dikarya</taxon>
        <taxon>Basidiomycota</taxon>
        <taxon>Agaricomycotina</taxon>
        <taxon>Agaricomycetes</taxon>
        <taxon>Agaricomycetidae</taxon>
        <taxon>Boletales</taxon>
        <taxon>Suillineae</taxon>
        <taxon>Suillaceae</taxon>
        <taxon>Suillus</taxon>
    </lineage>
</organism>
<dbReference type="OrthoDB" id="244495at2759"/>
<comment type="caution">
    <text evidence="2">The sequence shown here is derived from an EMBL/GenBank/DDBJ whole genome shotgun (WGS) entry which is preliminary data.</text>
</comment>
<dbReference type="EMBL" id="JABBWD010000036">
    <property type="protein sequence ID" value="KAG1775032.1"/>
    <property type="molecule type" value="Genomic_DNA"/>
</dbReference>
<reference evidence="2" key="1">
    <citation type="journal article" date="2020" name="New Phytol.">
        <title>Comparative genomics reveals dynamic genome evolution in host specialist ectomycorrhizal fungi.</title>
        <authorList>
            <person name="Lofgren L.A."/>
            <person name="Nguyen N.H."/>
            <person name="Vilgalys R."/>
            <person name="Ruytinx J."/>
            <person name="Liao H.L."/>
            <person name="Branco S."/>
            <person name="Kuo A."/>
            <person name="LaButti K."/>
            <person name="Lipzen A."/>
            <person name="Andreopoulos W."/>
            <person name="Pangilinan J."/>
            <person name="Riley R."/>
            <person name="Hundley H."/>
            <person name="Na H."/>
            <person name="Barry K."/>
            <person name="Grigoriev I.V."/>
            <person name="Stajich J.E."/>
            <person name="Kennedy P.G."/>
        </authorList>
    </citation>
    <scope>NUCLEOTIDE SEQUENCE</scope>
    <source>
        <strain evidence="2">DOB743</strain>
    </source>
</reference>
<protein>
    <recommendedName>
        <fullName evidence="4">Cyclin N-terminal domain-containing protein</fullName>
    </recommendedName>
</protein>
<feature type="signal peptide" evidence="1">
    <location>
        <begin position="1"/>
        <end position="19"/>
    </location>
</feature>
<dbReference type="CDD" id="cd20557">
    <property type="entry name" value="CYCLIN_ScPCL1-like"/>
    <property type="match status" value="1"/>
</dbReference>
<keyword evidence="1" id="KW-0732">Signal</keyword>
<dbReference type="InterPro" id="IPR036915">
    <property type="entry name" value="Cyclin-like_sf"/>
</dbReference>